<dbReference type="EMBL" id="VOBR01000005">
    <property type="protein sequence ID" value="TWP52505.1"/>
    <property type="molecule type" value="Genomic_DNA"/>
</dbReference>
<organism evidence="3 4">
    <name type="scientific">Lentzea tibetensis</name>
    <dbReference type="NCBI Taxonomy" id="2591470"/>
    <lineage>
        <taxon>Bacteria</taxon>
        <taxon>Bacillati</taxon>
        <taxon>Actinomycetota</taxon>
        <taxon>Actinomycetes</taxon>
        <taxon>Pseudonocardiales</taxon>
        <taxon>Pseudonocardiaceae</taxon>
        <taxon>Lentzea</taxon>
    </lineage>
</organism>
<reference evidence="3 4" key="1">
    <citation type="submission" date="2019-07" db="EMBL/GenBank/DDBJ databases">
        <title>Lentzea xizangensis sp. nov., isolated from Qinghai-Tibetan Plateau Soils.</title>
        <authorList>
            <person name="Huang J."/>
        </authorList>
    </citation>
    <scope>NUCLEOTIDE SEQUENCE [LARGE SCALE GENOMIC DNA]</scope>
    <source>
        <strain evidence="3 4">FXJ1.1311</strain>
    </source>
</reference>
<dbReference type="Proteomes" id="UP000316639">
    <property type="component" value="Unassembled WGS sequence"/>
</dbReference>
<dbReference type="RefSeq" id="WP_146350561.1">
    <property type="nucleotide sequence ID" value="NZ_VOBR01000005.1"/>
</dbReference>
<keyword evidence="2" id="KW-0812">Transmembrane</keyword>
<sequence>MRDDDIKPLLDLVTSEQPPLGIDIGGIAERGRRIRRRRTTLAAVGSSAAVCGAIVLTVFALGARDRGPVEPATRLPTSPATTSPSTGPTCFLTAGGPCPQTR</sequence>
<proteinExistence type="predicted"/>
<evidence type="ECO:0000256" key="1">
    <source>
        <dbReference type="SAM" id="MobiDB-lite"/>
    </source>
</evidence>
<evidence type="ECO:0000313" key="4">
    <source>
        <dbReference type="Proteomes" id="UP000316639"/>
    </source>
</evidence>
<name>A0A563EXR7_9PSEU</name>
<keyword evidence="4" id="KW-1185">Reference proteome</keyword>
<dbReference type="AlphaFoldDB" id="A0A563EXR7"/>
<protein>
    <submittedName>
        <fullName evidence="3">Uncharacterized protein</fullName>
    </submittedName>
</protein>
<accession>A0A563EXR7</accession>
<comment type="caution">
    <text evidence="3">The sequence shown here is derived from an EMBL/GenBank/DDBJ whole genome shotgun (WGS) entry which is preliminary data.</text>
</comment>
<feature type="transmembrane region" description="Helical" evidence="2">
    <location>
        <begin position="40"/>
        <end position="61"/>
    </location>
</feature>
<feature type="compositionally biased region" description="Low complexity" evidence="1">
    <location>
        <begin position="71"/>
        <end position="89"/>
    </location>
</feature>
<evidence type="ECO:0000313" key="3">
    <source>
        <dbReference type="EMBL" id="TWP52505.1"/>
    </source>
</evidence>
<gene>
    <name evidence="3" type="ORF">FKR81_09265</name>
</gene>
<keyword evidence="2" id="KW-0472">Membrane</keyword>
<keyword evidence="2" id="KW-1133">Transmembrane helix</keyword>
<feature type="region of interest" description="Disordered" evidence="1">
    <location>
        <begin position="67"/>
        <end position="102"/>
    </location>
</feature>
<evidence type="ECO:0000256" key="2">
    <source>
        <dbReference type="SAM" id="Phobius"/>
    </source>
</evidence>